<dbReference type="GO" id="GO:0019172">
    <property type="term" value="F:glyoxalase III activity"/>
    <property type="evidence" value="ECO:0007669"/>
    <property type="project" value="TreeGrafter"/>
</dbReference>
<evidence type="ECO:0000256" key="3">
    <source>
        <dbReference type="ARBA" id="ARBA00038493"/>
    </source>
</evidence>
<dbReference type="InterPro" id="IPR029062">
    <property type="entry name" value="Class_I_gatase-like"/>
</dbReference>
<sequence length="230" mass="24854">MAVLLVVTNCGEISSIKHKTGWYLPEVAHPYKVFKDAGISMTIVSPLGGKAPLDPGSVEASKGDPICTTLHADQQWMELFNQTSAITDIDVTKYKVIFFAGGHGPMFDLPDCDAMNNAAAKIFENGGIVAAVCHGVVGLVNVKLPNGEWLVKGHKVTSFTNEEEDLVKLSEAMPFMLETALVQHGAQFDAAPPFQEKVHVSGRIITGQNPASATPLAQRVFEKMKELKFC</sequence>
<dbReference type="OrthoDB" id="543156at2759"/>
<evidence type="ECO:0000256" key="2">
    <source>
        <dbReference type="ARBA" id="ARBA00023239"/>
    </source>
</evidence>
<accession>A0A6S7GMJ0</accession>
<dbReference type="GO" id="GO:0005737">
    <property type="term" value="C:cytoplasm"/>
    <property type="evidence" value="ECO:0007669"/>
    <property type="project" value="TreeGrafter"/>
</dbReference>
<dbReference type="GO" id="GO:0019243">
    <property type="term" value="P:methylglyoxal catabolic process to D-lactate via S-lactoyl-glutathione"/>
    <property type="evidence" value="ECO:0007669"/>
    <property type="project" value="TreeGrafter"/>
</dbReference>
<organism evidence="5 6">
    <name type="scientific">Paramuricea clavata</name>
    <name type="common">Red gorgonian</name>
    <name type="synonym">Violescent sea-whip</name>
    <dbReference type="NCBI Taxonomy" id="317549"/>
    <lineage>
        <taxon>Eukaryota</taxon>
        <taxon>Metazoa</taxon>
        <taxon>Cnidaria</taxon>
        <taxon>Anthozoa</taxon>
        <taxon>Octocorallia</taxon>
        <taxon>Malacalcyonacea</taxon>
        <taxon>Plexauridae</taxon>
        <taxon>Paramuricea</taxon>
    </lineage>
</organism>
<reference evidence="5" key="1">
    <citation type="submission" date="2020-04" db="EMBL/GenBank/DDBJ databases">
        <authorList>
            <person name="Alioto T."/>
            <person name="Alioto T."/>
            <person name="Gomez Garrido J."/>
        </authorList>
    </citation>
    <scope>NUCLEOTIDE SEQUENCE</scope>
    <source>
        <strain evidence="5">A484AB</strain>
    </source>
</reference>
<gene>
    <name evidence="5" type="ORF">PACLA_8A016362</name>
</gene>
<dbReference type="EMBL" id="CACRXK020002141">
    <property type="protein sequence ID" value="CAB3992875.1"/>
    <property type="molecule type" value="Genomic_DNA"/>
</dbReference>
<evidence type="ECO:0000256" key="1">
    <source>
        <dbReference type="ARBA" id="ARBA00023016"/>
    </source>
</evidence>
<evidence type="ECO:0000313" key="5">
    <source>
        <dbReference type="EMBL" id="CAB3992875.1"/>
    </source>
</evidence>
<evidence type="ECO:0000313" key="6">
    <source>
        <dbReference type="Proteomes" id="UP001152795"/>
    </source>
</evidence>
<dbReference type="Pfam" id="PF01965">
    <property type="entry name" value="DJ-1_PfpI"/>
    <property type="match status" value="1"/>
</dbReference>
<keyword evidence="1" id="KW-0346">Stress response</keyword>
<proteinExistence type="inferred from homology"/>
<name>A0A6S7GMJ0_PARCT</name>
<keyword evidence="6" id="KW-1185">Reference proteome</keyword>
<keyword evidence="2" id="KW-0456">Lyase</keyword>
<dbReference type="SUPFAM" id="SSF52317">
    <property type="entry name" value="Class I glutamine amidotransferase-like"/>
    <property type="match status" value="1"/>
</dbReference>
<dbReference type="InterPro" id="IPR050325">
    <property type="entry name" value="Prot/Nucl_acid_deglycase"/>
</dbReference>
<feature type="domain" description="DJ-1/PfpI" evidence="4">
    <location>
        <begin position="26"/>
        <end position="222"/>
    </location>
</feature>
<protein>
    <submittedName>
        <fullName evidence="5">Glyoxalase 3-like</fullName>
    </submittedName>
</protein>
<evidence type="ECO:0000259" key="4">
    <source>
        <dbReference type="Pfam" id="PF01965"/>
    </source>
</evidence>
<dbReference type="CDD" id="cd03141">
    <property type="entry name" value="GATase1_Hsp31_like"/>
    <property type="match status" value="1"/>
</dbReference>
<dbReference type="AlphaFoldDB" id="A0A6S7GMJ0"/>
<comment type="caution">
    <text evidence="5">The sequence shown here is derived from an EMBL/GenBank/DDBJ whole genome shotgun (WGS) entry which is preliminary data.</text>
</comment>
<dbReference type="InterPro" id="IPR002818">
    <property type="entry name" value="DJ-1/PfpI"/>
</dbReference>
<dbReference type="PANTHER" id="PTHR48094">
    <property type="entry name" value="PROTEIN/NUCLEIC ACID DEGLYCASE DJ-1-RELATED"/>
    <property type="match status" value="1"/>
</dbReference>
<dbReference type="Proteomes" id="UP001152795">
    <property type="component" value="Unassembled WGS sequence"/>
</dbReference>
<comment type="similarity">
    <text evidence="3">Belongs to the peptidase C56 family. HSP31-like subfamily.</text>
</comment>
<dbReference type="PANTHER" id="PTHR48094:SF11">
    <property type="entry name" value="GLUTATHIONE-INDEPENDENT GLYOXALASE HSP31-RELATED"/>
    <property type="match status" value="1"/>
</dbReference>
<dbReference type="Gene3D" id="3.40.50.880">
    <property type="match status" value="1"/>
</dbReference>